<keyword evidence="8" id="KW-0325">Glycoprotein</keyword>
<dbReference type="GO" id="GO:0005886">
    <property type="term" value="C:plasma membrane"/>
    <property type="evidence" value="ECO:0007669"/>
    <property type="project" value="UniProtKB-SubCell"/>
</dbReference>
<evidence type="ECO:0000256" key="5">
    <source>
        <dbReference type="ARBA" id="ARBA00022692"/>
    </source>
</evidence>
<comment type="similarity">
    <text evidence="2 9">Belongs to the Casparian strip membrane proteins (CASP) family.</text>
</comment>
<evidence type="ECO:0000256" key="7">
    <source>
        <dbReference type="ARBA" id="ARBA00023136"/>
    </source>
</evidence>
<dbReference type="EMBL" id="JAKUCV010006214">
    <property type="protein sequence ID" value="KAJ4828294.1"/>
    <property type="molecule type" value="Genomic_DNA"/>
</dbReference>
<evidence type="ECO:0000256" key="9">
    <source>
        <dbReference type="RuleBase" id="RU361233"/>
    </source>
</evidence>
<proteinExistence type="inferred from homology"/>
<comment type="caution">
    <text evidence="11">The sequence shown here is derived from an EMBL/GenBank/DDBJ whole genome shotgun (WGS) entry which is preliminary data.</text>
</comment>
<sequence>MMTNGQKMQHPPEVAVQLPESKVAAATGNSGTISGPLEVGEGAATAGGPLGRRGDVVHVVLRATCMVAAVIAVALMVTAQQSSTLVVYGFSFPVQSKWSFAHAFVFLVGVSVAVAAHSLMQLIISMSRLINRSPVIPSRSHAWLIFAGDQVLAYAMASAGAAAAGVTNLNRTGIQHTALPNFCKPLHRFCDHVAVSIFFTFFSCALLAASAVQEVLWLSRSKY</sequence>
<dbReference type="PANTHER" id="PTHR33573:SF48">
    <property type="entry name" value="CASP-LIKE PROTEIN 3A1"/>
    <property type="match status" value="1"/>
</dbReference>
<organism evidence="11 12">
    <name type="scientific">Turnera subulata</name>
    <dbReference type="NCBI Taxonomy" id="218843"/>
    <lineage>
        <taxon>Eukaryota</taxon>
        <taxon>Viridiplantae</taxon>
        <taxon>Streptophyta</taxon>
        <taxon>Embryophyta</taxon>
        <taxon>Tracheophyta</taxon>
        <taxon>Spermatophyta</taxon>
        <taxon>Magnoliopsida</taxon>
        <taxon>eudicotyledons</taxon>
        <taxon>Gunneridae</taxon>
        <taxon>Pentapetalae</taxon>
        <taxon>rosids</taxon>
        <taxon>fabids</taxon>
        <taxon>Malpighiales</taxon>
        <taxon>Passifloraceae</taxon>
        <taxon>Turnera</taxon>
    </lineage>
</organism>
<evidence type="ECO:0000256" key="3">
    <source>
        <dbReference type="ARBA" id="ARBA00011489"/>
    </source>
</evidence>
<dbReference type="PANTHER" id="PTHR33573">
    <property type="entry name" value="CASP-LIKE PROTEIN 4A4"/>
    <property type="match status" value="1"/>
</dbReference>
<dbReference type="OrthoDB" id="1918787at2759"/>
<dbReference type="InterPro" id="IPR006702">
    <property type="entry name" value="CASP_dom"/>
</dbReference>
<evidence type="ECO:0000313" key="11">
    <source>
        <dbReference type="EMBL" id="KAJ4828294.1"/>
    </source>
</evidence>
<evidence type="ECO:0000256" key="2">
    <source>
        <dbReference type="ARBA" id="ARBA00007651"/>
    </source>
</evidence>
<feature type="transmembrane region" description="Helical" evidence="9">
    <location>
        <begin position="99"/>
        <end position="120"/>
    </location>
</feature>
<comment type="subunit">
    <text evidence="3 9">Homodimer and heterodimers.</text>
</comment>
<dbReference type="Proteomes" id="UP001141552">
    <property type="component" value="Unassembled WGS sequence"/>
</dbReference>
<dbReference type="Pfam" id="PF04535">
    <property type="entry name" value="CASP_dom"/>
    <property type="match status" value="1"/>
</dbReference>
<dbReference type="NCBIfam" id="TIGR01569">
    <property type="entry name" value="A_tha_TIGR01569"/>
    <property type="match status" value="1"/>
</dbReference>
<keyword evidence="7 9" id="KW-0472">Membrane</keyword>
<name>A0A9Q0FCJ9_9ROSI</name>
<comment type="subcellular location">
    <subcellularLocation>
        <location evidence="1 9">Cell membrane</location>
        <topology evidence="1 9">Multi-pass membrane protein</topology>
    </subcellularLocation>
</comment>
<feature type="transmembrane region" description="Helical" evidence="9">
    <location>
        <begin position="59"/>
        <end position="79"/>
    </location>
</feature>
<evidence type="ECO:0000256" key="6">
    <source>
        <dbReference type="ARBA" id="ARBA00022989"/>
    </source>
</evidence>
<keyword evidence="4 9" id="KW-1003">Cell membrane</keyword>
<protein>
    <recommendedName>
        <fullName evidence="9">CASP-like protein</fullName>
    </recommendedName>
</protein>
<evidence type="ECO:0000313" key="12">
    <source>
        <dbReference type="Proteomes" id="UP001141552"/>
    </source>
</evidence>
<evidence type="ECO:0000256" key="4">
    <source>
        <dbReference type="ARBA" id="ARBA00022475"/>
    </source>
</evidence>
<gene>
    <name evidence="11" type="ORF">Tsubulata_034965</name>
</gene>
<feature type="transmembrane region" description="Helical" evidence="9">
    <location>
        <begin position="194"/>
        <end position="218"/>
    </location>
</feature>
<reference evidence="11" key="1">
    <citation type="submission" date="2022-02" db="EMBL/GenBank/DDBJ databases">
        <authorList>
            <person name="Henning P.M."/>
            <person name="McCubbin A.G."/>
            <person name="Shore J.S."/>
        </authorList>
    </citation>
    <scope>NUCLEOTIDE SEQUENCE</scope>
    <source>
        <strain evidence="11">F60SS</strain>
        <tissue evidence="11">Leaves</tissue>
    </source>
</reference>
<feature type="transmembrane region" description="Helical" evidence="9">
    <location>
        <begin position="141"/>
        <end position="164"/>
    </location>
</feature>
<keyword evidence="6 9" id="KW-1133">Transmembrane helix</keyword>
<keyword evidence="5 9" id="KW-0812">Transmembrane</keyword>
<accession>A0A9Q0FCJ9</accession>
<dbReference type="AlphaFoldDB" id="A0A9Q0FCJ9"/>
<evidence type="ECO:0000256" key="8">
    <source>
        <dbReference type="ARBA" id="ARBA00023180"/>
    </source>
</evidence>
<evidence type="ECO:0000256" key="1">
    <source>
        <dbReference type="ARBA" id="ARBA00004651"/>
    </source>
</evidence>
<evidence type="ECO:0000259" key="10">
    <source>
        <dbReference type="Pfam" id="PF04535"/>
    </source>
</evidence>
<keyword evidence="12" id="KW-1185">Reference proteome</keyword>
<reference evidence="11" key="2">
    <citation type="journal article" date="2023" name="Plants (Basel)">
        <title>Annotation of the Turnera subulata (Passifloraceae) Draft Genome Reveals the S-Locus Evolved after the Divergence of Turneroideae from Passifloroideae in a Stepwise Manner.</title>
        <authorList>
            <person name="Henning P.M."/>
            <person name="Roalson E.H."/>
            <person name="Mir W."/>
            <person name="McCubbin A.G."/>
            <person name="Shore J.S."/>
        </authorList>
    </citation>
    <scope>NUCLEOTIDE SEQUENCE</scope>
    <source>
        <strain evidence="11">F60SS</strain>
    </source>
</reference>
<dbReference type="InterPro" id="IPR006459">
    <property type="entry name" value="CASP/CASPL"/>
</dbReference>
<feature type="domain" description="Casparian strip membrane protein" evidence="10">
    <location>
        <begin position="52"/>
        <end position="205"/>
    </location>
</feature>